<dbReference type="GO" id="GO:0032259">
    <property type="term" value="P:methylation"/>
    <property type="evidence" value="ECO:0007669"/>
    <property type="project" value="UniProtKB-KW"/>
</dbReference>
<evidence type="ECO:0000313" key="2">
    <source>
        <dbReference type="EMBL" id="OYO24118.1"/>
    </source>
</evidence>
<comment type="caution">
    <text evidence="2">The sequence shown here is derived from an EMBL/GenBank/DDBJ whole genome shotgun (WGS) entry which is preliminary data.</text>
</comment>
<dbReference type="AlphaFoldDB" id="A0A255H8R2"/>
<accession>A0A255H8R2</accession>
<feature type="region of interest" description="Disordered" evidence="1">
    <location>
        <begin position="246"/>
        <end position="271"/>
    </location>
</feature>
<dbReference type="GO" id="GO:0008168">
    <property type="term" value="F:methyltransferase activity"/>
    <property type="evidence" value="ECO:0007669"/>
    <property type="project" value="UniProtKB-KW"/>
</dbReference>
<protein>
    <submittedName>
        <fullName evidence="2">SAM-dependent methyltransferase</fullName>
    </submittedName>
</protein>
<dbReference type="InterPro" id="IPR029063">
    <property type="entry name" value="SAM-dependent_MTases_sf"/>
</dbReference>
<evidence type="ECO:0000313" key="3">
    <source>
        <dbReference type="Proteomes" id="UP000216311"/>
    </source>
</evidence>
<feature type="compositionally biased region" description="Basic and acidic residues" evidence="1">
    <location>
        <begin position="249"/>
        <end position="261"/>
    </location>
</feature>
<name>A0A255H8R2_9ACTN</name>
<proteinExistence type="predicted"/>
<organism evidence="2 3">
    <name type="scientific">Enemella dayhoffiae</name>
    <dbReference type="NCBI Taxonomy" id="2016507"/>
    <lineage>
        <taxon>Bacteria</taxon>
        <taxon>Bacillati</taxon>
        <taxon>Actinomycetota</taxon>
        <taxon>Actinomycetes</taxon>
        <taxon>Propionibacteriales</taxon>
        <taxon>Propionibacteriaceae</taxon>
        <taxon>Enemella</taxon>
    </lineage>
</organism>
<keyword evidence="2" id="KW-0808">Transferase</keyword>
<dbReference type="SUPFAM" id="SSF53335">
    <property type="entry name" value="S-adenosyl-L-methionine-dependent methyltransferases"/>
    <property type="match status" value="1"/>
</dbReference>
<reference evidence="2 3" key="1">
    <citation type="submission" date="2017-07" db="EMBL/GenBank/DDBJ databases">
        <title>Draft whole genome sequences of clinical Proprionibacteriaceae strains.</title>
        <authorList>
            <person name="Bernier A.-M."/>
            <person name="Bernard K."/>
            <person name="Domingo M.-C."/>
        </authorList>
    </citation>
    <scope>NUCLEOTIDE SEQUENCE [LARGE SCALE GENOMIC DNA]</scope>
    <source>
        <strain evidence="2 3">NML 130396</strain>
    </source>
</reference>
<gene>
    <name evidence="2" type="ORF">CGZ93_04680</name>
</gene>
<dbReference type="Gene3D" id="3.40.50.150">
    <property type="entry name" value="Vaccinia Virus protein VP39"/>
    <property type="match status" value="1"/>
</dbReference>
<sequence>MMRLLLLLSPAANRVYAGSADRLAAAELAVCTGLDSVAPQRIAGVDYLGLDVPEADDGLLRTLARQSARLALFEVVGEDFLRPIALPEVDELDDDFVTIPKYQGKTNEQFTRLLLNVTLSQVTASPERPWTVLDPLCGRGTTASVAWSAGLDAAGVEADTKSVEAMAAFWKTWLRRKRLKHTADTTPVRRDGKSLGKRFDATATLPGGRRAQLTVFTGDTRNSPALFGKRRFELIVTDAPYGVVHGSRAGREAPGSRDGSRSDVVGVAGKRDRSPAGLLRESIPGWSRQLAPGGALGLSWNTLGLPREDLAAMLTGAGLEVCQGQPWLEFSHRVDSSINRDLMVARKPAT</sequence>
<dbReference type="EMBL" id="NMVQ01000005">
    <property type="protein sequence ID" value="OYO24118.1"/>
    <property type="molecule type" value="Genomic_DNA"/>
</dbReference>
<evidence type="ECO:0000256" key="1">
    <source>
        <dbReference type="SAM" id="MobiDB-lite"/>
    </source>
</evidence>
<dbReference type="Proteomes" id="UP000216311">
    <property type="component" value="Unassembled WGS sequence"/>
</dbReference>
<keyword evidence="3" id="KW-1185">Reference proteome</keyword>
<keyword evidence="2" id="KW-0489">Methyltransferase</keyword>
<dbReference type="OrthoDB" id="1637728at2"/>
<dbReference type="RefSeq" id="WP_094362998.1">
    <property type="nucleotide sequence ID" value="NZ_NMVQ01000005.1"/>
</dbReference>